<evidence type="ECO:0000256" key="1">
    <source>
        <dbReference type="SAM" id="Coils"/>
    </source>
</evidence>
<feature type="coiled-coil region" evidence="1">
    <location>
        <begin position="80"/>
        <end position="107"/>
    </location>
</feature>
<protein>
    <submittedName>
        <fullName evidence="2">Putative erc protein 2</fullName>
    </submittedName>
</protein>
<organism evidence="2">
    <name type="scientific">Tabanus bromius</name>
    <name type="common">Band-eyed brown horse fly</name>
    <dbReference type="NCBI Taxonomy" id="304241"/>
    <lineage>
        <taxon>Eukaryota</taxon>
        <taxon>Metazoa</taxon>
        <taxon>Ecdysozoa</taxon>
        <taxon>Arthropoda</taxon>
        <taxon>Hexapoda</taxon>
        <taxon>Insecta</taxon>
        <taxon>Pterygota</taxon>
        <taxon>Neoptera</taxon>
        <taxon>Endopterygota</taxon>
        <taxon>Diptera</taxon>
        <taxon>Brachycera</taxon>
        <taxon>Tabanomorpha</taxon>
        <taxon>Tabanoidea</taxon>
        <taxon>Tabanidae</taxon>
        <taxon>Tabanus</taxon>
    </lineage>
</organism>
<dbReference type="EMBL" id="GDAI01001032">
    <property type="protein sequence ID" value="JAI16571.1"/>
    <property type="molecule type" value="mRNA"/>
</dbReference>
<reference evidence="2" key="1">
    <citation type="journal article" date="2015" name="Insect Biochem. Mol. Biol.">
        <title>An insight into the sialome of the horse fly, Tabanus bromius.</title>
        <authorList>
            <person name="Ribeiro J.M."/>
            <person name="Kazimirova M."/>
            <person name="Takac P."/>
            <person name="Andersen J.F."/>
            <person name="Francischetti I.M."/>
        </authorList>
    </citation>
    <scope>NUCLEOTIDE SEQUENCE</scope>
</reference>
<evidence type="ECO:0000313" key="2">
    <source>
        <dbReference type="EMBL" id="JAI16571.1"/>
    </source>
</evidence>
<sequence length="166" mass="19450">MDDLQLYEEITALEKLSAEYERQLKMCGIDLSDLPNDTLRLLDEMAEIKCETKLHSLDMSFIDEFYFTKKKEEIENSLTLSKMKREIESLKKQIKKEKDEIKILQDFANSVSREVVANEELTTMQAIIETKIEGLQNRPQSFQIPEDINLDELLMKLEALEKSKKK</sequence>
<name>A0A0K8TQZ1_TABBR</name>
<dbReference type="AlphaFoldDB" id="A0A0K8TQZ1"/>
<keyword evidence="1" id="KW-0175">Coiled coil</keyword>
<proteinExistence type="evidence at transcript level"/>
<accession>A0A0K8TQZ1</accession>